<dbReference type="OrthoDB" id="310030at2759"/>
<dbReference type="GO" id="GO:0018279">
    <property type="term" value="P:protein N-linked glycosylation via asparagine"/>
    <property type="evidence" value="ECO:0007669"/>
    <property type="project" value="TreeGrafter"/>
</dbReference>
<reference evidence="13" key="1">
    <citation type="submission" date="2022-11" db="UniProtKB">
        <authorList>
            <consortium name="EnsemblMetazoa"/>
        </authorList>
    </citation>
    <scope>IDENTIFICATION</scope>
</reference>
<accession>A0A913YBF1</accession>
<evidence type="ECO:0000256" key="4">
    <source>
        <dbReference type="ARBA" id="ARBA00008905"/>
    </source>
</evidence>
<keyword evidence="9 11" id="KW-1133">Transmembrane helix</keyword>
<dbReference type="AlphaFoldDB" id="A0A913YBF1"/>
<comment type="similarity">
    <text evidence="4 11">Belongs to the OST1 family.</text>
</comment>
<keyword evidence="6 11" id="KW-0812">Transmembrane</keyword>
<keyword evidence="12" id="KW-0175">Coiled coil</keyword>
<dbReference type="PANTHER" id="PTHR21049">
    <property type="entry name" value="RIBOPHORIN I"/>
    <property type="match status" value="1"/>
</dbReference>
<dbReference type="GO" id="GO:0008250">
    <property type="term" value="C:oligosaccharyltransferase complex"/>
    <property type="evidence" value="ECO:0007669"/>
    <property type="project" value="UniProtKB-UniRule"/>
</dbReference>
<dbReference type="Proteomes" id="UP000887567">
    <property type="component" value="Unplaced"/>
</dbReference>
<dbReference type="InterPro" id="IPR007676">
    <property type="entry name" value="Ribophorin_I"/>
</dbReference>
<keyword evidence="10 11" id="KW-0472">Membrane</keyword>
<evidence type="ECO:0000256" key="9">
    <source>
        <dbReference type="ARBA" id="ARBA00022989"/>
    </source>
</evidence>
<dbReference type="Pfam" id="PF14966">
    <property type="entry name" value="DNA_repr_REX1B"/>
    <property type="match status" value="1"/>
</dbReference>
<evidence type="ECO:0000256" key="5">
    <source>
        <dbReference type="ARBA" id="ARBA00017611"/>
    </source>
</evidence>
<comment type="subunit">
    <text evidence="11">Component of the oligosaccharyltransferase (OST) complex.</text>
</comment>
<comment type="pathway">
    <text evidence="3 11">Protein modification; protein glycosylation.</text>
</comment>
<evidence type="ECO:0000256" key="12">
    <source>
        <dbReference type="SAM" id="Coils"/>
    </source>
</evidence>
<evidence type="ECO:0000256" key="7">
    <source>
        <dbReference type="ARBA" id="ARBA00022729"/>
    </source>
</evidence>
<proteinExistence type="inferred from homology"/>
<evidence type="ECO:0000256" key="8">
    <source>
        <dbReference type="ARBA" id="ARBA00022824"/>
    </source>
</evidence>
<keyword evidence="14" id="KW-1185">Reference proteome</keyword>
<comment type="subcellular location">
    <subcellularLocation>
        <location evidence="2 11">Endoplasmic reticulum membrane</location>
        <topology evidence="2 11">Single-pass type I membrane protein</topology>
    </subcellularLocation>
</comment>
<evidence type="ECO:0000313" key="13">
    <source>
        <dbReference type="EnsemblMetazoa" id="XP_020917715.1"/>
    </source>
</evidence>
<feature type="coiled-coil region" evidence="12">
    <location>
        <begin position="519"/>
        <end position="567"/>
    </location>
</feature>
<organism evidence="13 14">
    <name type="scientific">Exaiptasia diaphana</name>
    <name type="common">Tropical sea anemone</name>
    <name type="synonym">Aiptasia pulchella</name>
    <dbReference type="NCBI Taxonomy" id="2652724"/>
    <lineage>
        <taxon>Eukaryota</taxon>
        <taxon>Metazoa</taxon>
        <taxon>Cnidaria</taxon>
        <taxon>Anthozoa</taxon>
        <taxon>Hexacorallia</taxon>
        <taxon>Actiniaria</taxon>
        <taxon>Aiptasiidae</taxon>
        <taxon>Exaiptasia</taxon>
    </lineage>
</organism>
<evidence type="ECO:0000313" key="14">
    <source>
        <dbReference type="Proteomes" id="UP000887567"/>
    </source>
</evidence>
<dbReference type="EnsemblMetazoa" id="XM_021062056.1">
    <property type="protein sequence ID" value="XP_020917715.1"/>
    <property type="gene ID" value="LOC110254998"/>
</dbReference>
<dbReference type="InterPro" id="IPR039491">
    <property type="entry name" value="REX1-B"/>
</dbReference>
<keyword evidence="8 11" id="KW-0256">Endoplasmic reticulum</keyword>
<evidence type="ECO:0000256" key="6">
    <source>
        <dbReference type="ARBA" id="ARBA00022692"/>
    </source>
</evidence>
<evidence type="ECO:0000256" key="1">
    <source>
        <dbReference type="ARBA" id="ARBA00002791"/>
    </source>
</evidence>
<feature type="signal peptide" evidence="11">
    <location>
        <begin position="1"/>
        <end position="24"/>
    </location>
</feature>
<feature type="chain" id="PRO_5038172998" description="Dolichyl-diphosphooligosaccharide--protein glycosyltransferase subunit 1" evidence="11">
    <location>
        <begin position="25"/>
        <end position="603"/>
    </location>
</feature>
<evidence type="ECO:0000256" key="2">
    <source>
        <dbReference type="ARBA" id="ARBA00004115"/>
    </source>
</evidence>
<evidence type="ECO:0000256" key="10">
    <source>
        <dbReference type="ARBA" id="ARBA00023136"/>
    </source>
</evidence>
<dbReference type="GeneID" id="110254998"/>
<evidence type="ECO:0000256" key="11">
    <source>
        <dbReference type="RuleBase" id="RU361143"/>
    </source>
</evidence>
<dbReference type="Pfam" id="PF04597">
    <property type="entry name" value="Ribophorin_I"/>
    <property type="match status" value="1"/>
</dbReference>
<protein>
    <recommendedName>
        <fullName evidence="5 11">Dolichyl-diphosphooligosaccharide--protein glycosyltransferase subunit 1</fullName>
    </recommendedName>
</protein>
<feature type="transmembrane region" description="Helical" evidence="11">
    <location>
        <begin position="436"/>
        <end position="453"/>
    </location>
</feature>
<evidence type="ECO:0000256" key="3">
    <source>
        <dbReference type="ARBA" id="ARBA00004922"/>
    </source>
</evidence>
<dbReference type="PANTHER" id="PTHR21049:SF0">
    <property type="entry name" value="DOLICHYL-DIPHOSPHOOLIGOSACCHARIDE--PROTEIN GLYCOSYLTRANSFERASE SUBUNIT 1"/>
    <property type="match status" value="1"/>
</dbReference>
<dbReference type="RefSeq" id="XP_020917715.1">
    <property type="nucleotide sequence ID" value="XM_021062056.1"/>
</dbReference>
<comment type="function">
    <text evidence="1 11">Subunit of the oligosaccharyl transferase (OST) complex that catalyzes the initial transfer of a defined glycan (Glc(3)Man(9)GlcNAc(2) in eukaryotes) from the lipid carrier dolichol-pyrophosphate to an asparagine residue within an Asn-X-Ser/Thr consensus motif in nascent polypeptide chains, the first step in protein N-glycosylation. N-glycosylation occurs cotranslationally and the complex associates with the Sec61 complex at the channel-forming translocon complex that mediates protein translocation across the endoplasmic reticulum (ER). All subunits are required for a maximal enzyme activity.</text>
</comment>
<name>A0A913YBF1_EXADI</name>
<sequence length="603" mass="68470">MNRVSRPPAMLATFFLLFLTQASADVNQNLIYSKVSRKIDLTSQLAKVSTTITLENAGDKATGSFHYAMDPSLADKVAFISATAKPENDDEDAQLKLKEVVLSAYKDLKVLRVDLPLQLGPGKSVDVQVEEVFTRTMKPFPAKVGQSEKQQVLFTGNHYVFSLYKTKKQTTTVTLSSSVVESYSKLKPSSHSESTINYGPYNDIDALKQSSMKIHFENNSPFLVVVGMQRVIEVSHWGNIAVEESFHLRHFGAELKGSFSRYDYQRTPAPTSIKSFKAVLPAAASDVYYRDEIGNISTSNMLVQHDSVELELKPRFPLFGGWQTQYYMGYNVPSYEYLFNLGNNYALKMRFVDHVFDDFVIDQMTMKVILPEGSKDIKLKTPFPVQEGKRELHHTYLDTVGRPVVVAHKKNIVEQHIQEFEIHYVFNKVMLLQEPLLVVGAFYLLFVLVIIYVRMDFSISKDEASESRMRAAGLVEEVLRLIDRRSGLYNVYMDAISKFKSSKDTTTFANARKKLDTDYRSIGNQITQLQNALAKEQSEAVEKIGEIQRKEHERKQLLDQAIAMAEKVVNGRMNKATYVENETNNKNKREKLSSDIKSIAETL</sequence>
<dbReference type="KEGG" id="epa:110254998"/>
<keyword evidence="7 11" id="KW-0732">Signal</keyword>
<dbReference type="OMA" id="RYEYARE"/>